<keyword evidence="4 6" id="KW-1133">Transmembrane helix</keyword>
<feature type="transmembrane region" description="Helical" evidence="6">
    <location>
        <begin position="39"/>
        <end position="68"/>
    </location>
</feature>
<feature type="transmembrane region" description="Helical" evidence="6">
    <location>
        <begin position="181"/>
        <end position="202"/>
    </location>
</feature>
<feature type="transmembrane region" description="Helical" evidence="6">
    <location>
        <begin position="111"/>
        <end position="134"/>
    </location>
</feature>
<dbReference type="PANTHER" id="PTHR30086">
    <property type="entry name" value="ARGININE EXPORTER PROTEIN ARGO"/>
    <property type="match status" value="1"/>
</dbReference>
<keyword evidence="3 6" id="KW-0812">Transmembrane</keyword>
<accession>A0ABT4X3D9</accession>
<name>A0ABT4X3D9_9BACI</name>
<evidence type="ECO:0000313" key="7">
    <source>
        <dbReference type="EMBL" id="MDA7026607.1"/>
    </source>
</evidence>
<evidence type="ECO:0000256" key="6">
    <source>
        <dbReference type="SAM" id="Phobius"/>
    </source>
</evidence>
<gene>
    <name evidence="7" type="ORF">PJ311_08280</name>
</gene>
<dbReference type="InterPro" id="IPR001123">
    <property type="entry name" value="LeuE-type"/>
</dbReference>
<feature type="transmembrane region" description="Helical" evidence="6">
    <location>
        <begin position="6"/>
        <end position="27"/>
    </location>
</feature>
<dbReference type="Pfam" id="PF01810">
    <property type="entry name" value="LysE"/>
    <property type="match status" value="1"/>
</dbReference>
<organism evidence="7 8">
    <name type="scientific">Bacillus changyiensis</name>
    <dbReference type="NCBI Taxonomy" id="3004103"/>
    <lineage>
        <taxon>Bacteria</taxon>
        <taxon>Bacillati</taxon>
        <taxon>Bacillota</taxon>
        <taxon>Bacilli</taxon>
        <taxon>Bacillales</taxon>
        <taxon>Bacillaceae</taxon>
        <taxon>Bacillus</taxon>
    </lineage>
</organism>
<proteinExistence type="predicted"/>
<keyword evidence="5 6" id="KW-0472">Membrane</keyword>
<dbReference type="Proteomes" id="UP001211894">
    <property type="component" value="Unassembled WGS sequence"/>
</dbReference>
<evidence type="ECO:0000256" key="5">
    <source>
        <dbReference type="ARBA" id="ARBA00023136"/>
    </source>
</evidence>
<evidence type="ECO:0000313" key="8">
    <source>
        <dbReference type="Proteomes" id="UP001211894"/>
    </source>
</evidence>
<reference evidence="7 8" key="1">
    <citation type="submission" date="2023-01" db="EMBL/GenBank/DDBJ databases">
        <title>Bacillus changyiensis sp. nov., isolated from a coastal deposit.</title>
        <authorList>
            <person name="Xiao G."/>
            <person name="Lai Q."/>
            <person name="Hu Z."/>
            <person name="Shao Z."/>
        </authorList>
    </citation>
    <scope>NUCLEOTIDE SEQUENCE [LARGE SCALE GENOMIC DNA]</scope>
    <source>
        <strain evidence="7 8">CLL-7-23</strain>
    </source>
</reference>
<sequence length="205" mass="22254">MLAAIMNGMVLAFGLIIPLGAQNVFVFNQGASQSKFKRAIPVVITASLCDTLLILLAVLGVSLIVLTLPVLKTIIFTIGLIFLIYMGSSIWKSDSGNLSEHEAAMPIKKQIMFALSVSLLNPHAIIDTIGVIGTNSLQYEGMEKTAFTLTCIIVSWIWFLGLSLIGRLIGHIDSDGKFLRIVNKISALMIWAVAAYISIQLIQSF</sequence>
<comment type="subcellular location">
    <subcellularLocation>
        <location evidence="1">Cell membrane</location>
        <topology evidence="1">Multi-pass membrane protein</topology>
    </subcellularLocation>
</comment>
<dbReference type="RefSeq" id="WP_271340452.1">
    <property type="nucleotide sequence ID" value="NZ_JAQKAB010000004.1"/>
</dbReference>
<dbReference type="EMBL" id="JAQKAB010000004">
    <property type="protein sequence ID" value="MDA7026607.1"/>
    <property type="molecule type" value="Genomic_DNA"/>
</dbReference>
<feature type="transmembrane region" description="Helical" evidence="6">
    <location>
        <begin position="146"/>
        <end position="169"/>
    </location>
</feature>
<keyword evidence="2" id="KW-1003">Cell membrane</keyword>
<protein>
    <submittedName>
        <fullName evidence="7">LysE/ArgO family amino acid transporter</fullName>
    </submittedName>
</protein>
<evidence type="ECO:0000256" key="4">
    <source>
        <dbReference type="ARBA" id="ARBA00022989"/>
    </source>
</evidence>
<evidence type="ECO:0000256" key="2">
    <source>
        <dbReference type="ARBA" id="ARBA00022475"/>
    </source>
</evidence>
<keyword evidence="8" id="KW-1185">Reference proteome</keyword>
<feature type="transmembrane region" description="Helical" evidence="6">
    <location>
        <begin position="74"/>
        <end position="91"/>
    </location>
</feature>
<comment type="caution">
    <text evidence="7">The sequence shown here is derived from an EMBL/GenBank/DDBJ whole genome shotgun (WGS) entry which is preliminary data.</text>
</comment>
<dbReference type="PANTHER" id="PTHR30086:SF20">
    <property type="entry name" value="ARGININE EXPORTER PROTEIN ARGO-RELATED"/>
    <property type="match status" value="1"/>
</dbReference>
<evidence type="ECO:0000256" key="1">
    <source>
        <dbReference type="ARBA" id="ARBA00004651"/>
    </source>
</evidence>
<evidence type="ECO:0000256" key="3">
    <source>
        <dbReference type="ARBA" id="ARBA00022692"/>
    </source>
</evidence>